<evidence type="ECO:0000313" key="5">
    <source>
        <dbReference type="EMBL" id="RXI38302.1"/>
    </source>
</evidence>
<proteinExistence type="predicted"/>
<dbReference type="GO" id="GO:0000271">
    <property type="term" value="P:polysaccharide biosynthetic process"/>
    <property type="evidence" value="ECO:0007669"/>
    <property type="project" value="InterPro"/>
</dbReference>
<evidence type="ECO:0000256" key="4">
    <source>
        <dbReference type="ARBA" id="ARBA00023136"/>
    </source>
</evidence>
<name>A0A6M8NHV4_9BACT</name>
<keyword evidence="2" id="KW-0812">Transmembrane</keyword>
<dbReference type="InterPro" id="IPR007267">
    <property type="entry name" value="GtrA_DPMS_TM"/>
</dbReference>
<dbReference type="Pfam" id="PF04138">
    <property type="entry name" value="GtrA_DPMS_TM"/>
    <property type="match status" value="1"/>
</dbReference>
<gene>
    <name evidence="5" type="ORF">CP963_11340</name>
</gene>
<keyword evidence="4" id="KW-0472">Membrane</keyword>
<organism evidence="5 6">
    <name type="scientific">Arcobacter cloacae</name>
    <dbReference type="NCBI Taxonomy" id="1054034"/>
    <lineage>
        <taxon>Bacteria</taxon>
        <taxon>Pseudomonadati</taxon>
        <taxon>Campylobacterota</taxon>
        <taxon>Epsilonproteobacteria</taxon>
        <taxon>Campylobacterales</taxon>
        <taxon>Arcobacteraceae</taxon>
        <taxon>Arcobacter</taxon>
    </lineage>
</organism>
<dbReference type="AlphaFoldDB" id="A0A6M8NHV4"/>
<evidence type="ECO:0000313" key="6">
    <source>
        <dbReference type="Proteomes" id="UP000290378"/>
    </source>
</evidence>
<evidence type="ECO:0000256" key="3">
    <source>
        <dbReference type="ARBA" id="ARBA00022989"/>
    </source>
</evidence>
<keyword evidence="3" id="KW-1133">Transmembrane helix</keyword>
<reference evidence="5 6" key="1">
    <citation type="submission" date="2017-09" db="EMBL/GenBank/DDBJ databases">
        <title>Genomics of the genus Arcobacter.</title>
        <authorList>
            <person name="Perez-Cataluna A."/>
            <person name="Figueras M.J."/>
            <person name="Salas-Masso N."/>
        </authorList>
    </citation>
    <scope>NUCLEOTIDE SEQUENCE [LARGE SCALE GENOMIC DNA]</scope>
    <source>
        <strain evidence="5 6">CECT 7834</strain>
    </source>
</reference>
<sequence>MILKLLKSQFVIYGMVGVGVTLLKLLSLYILRDIFDIVTYLSVTISYIIAVVTHFFINKHYTFKVDEKKIMNMMTVRYFIALAVAFVFYSGNIWILNQLVEFPFYVAVFIALFLSFIFNYFLYKKYVFI</sequence>
<comment type="subcellular location">
    <subcellularLocation>
        <location evidence="1">Membrane</location>
        <topology evidence="1">Multi-pass membrane protein</topology>
    </subcellularLocation>
</comment>
<dbReference type="RefSeq" id="WP_129014305.1">
    <property type="nucleotide sequence ID" value="NZ_CBCSEI010000018.1"/>
</dbReference>
<accession>A0A6M8NHV4</accession>
<dbReference type="GO" id="GO:0016020">
    <property type="term" value="C:membrane"/>
    <property type="evidence" value="ECO:0007669"/>
    <property type="project" value="UniProtKB-SubCell"/>
</dbReference>
<comment type="caution">
    <text evidence="5">The sequence shown here is derived from an EMBL/GenBank/DDBJ whole genome shotgun (WGS) entry which is preliminary data.</text>
</comment>
<dbReference type="EMBL" id="NXII01000019">
    <property type="protein sequence ID" value="RXI38302.1"/>
    <property type="molecule type" value="Genomic_DNA"/>
</dbReference>
<keyword evidence="6" id="KW-1185">Reference proteome</keyword>
<dbReference type="Proteomes" id="UP000290378">
    <property type="component" value="Unassembled WGS sequence"/>
</dbReference>
<evidence type="ECO:0000256" key="1">
    <source>
        <dbReference type="ARBA" id="ARBA00004141"/>
    </source>
</evidence>
<evidence type="ECO:0000256" key="2">
    <source>
        <dbReference type="ARBA" id="ARBA00022692"/>
    </source>
</evidence>
<protein>
    <submittedName>
        <fullName evidence="5">Uncharacterized protein</fullName>
    </submittedName>
</protein>